<feature type="signal peptide" evidence="1">
    <location>
        <begin position="1"/>
        <end position="18"/>
    </location>
</feature>
<sequence length="138" mass="14888">MLLSVCTVLAAHLMVCASSHQDASDTILPYNEASSLAEGPLQVNITIVDDGDPQAVLLQEEKQPTYEVHHINTPASSAEFLVLNVSLPVLPDDLISRLIETANKASYNEKLDIAVRLTSFTHELMSSIDNSLSSLALS</sequence>
<dbReference type="AlphaFoldDB" id="A0A0B1S9G8"/>
<proteinExistence type="predicted"/>
<protein>
    <submittedName>
        <fullName evidence="2">Uncharacterized protein</fullName>
    </submittedName>
</protein>
<gene>
    <name evidence="2" type="ORF">OESDEN_20459</name>
</gene>
<dbReference type="Proteomes" id="UP000053660">
    <property type="component" value="Unassembled WGS sequence"/>
</dbReference>
<feature type="chain" id="PRO_5002082345" evidence="1">
    <location>
        <begin position="19"/>
        <end position="138"/>
    </location>
</feature>
<evidence type="ECO:0000313" key="2">
    <source>
        <dbReference type="EMBL" id="KHJ79880.1"/>
    </source>
</evidence>
<dbReference type="EMBL" id="KN602810">
    <property type="protein sequence ID" value="KHJ79880.1"/>
    <property type="molecule type" value="Genomic_DNA"/>
</dbReference>
<accession>A0A0B1S9G8</accession>
<name>A0A0B1S9G8_OESDE</name>
<reference evidence="2 3" key="1">
    <citation type="submission" date="2014-03" db="EMBL/GenBank/DDBJ databases">
        <title>Draft genome of the hookworm Oesophagostomum dentatum.</title>
        <authorList>
            <person name="Mitreva M."/>
        </authorList>
    </citation>
    <scope>NUCLEOTIDE SEQUENCE [LARGE SCALE GENOMIC DNA]</scope>
    <source>
        <strain evidence="2 3">OD-Hann</strain>
    </source>
</reference>
<organism evidence="2 3">
    <name type="scientific">Oesophagostomum dentatum</name>
    <name type="common">Nodular worm</name>
    <dbReference type="NCBI Taxonomy" id="61180"/>
    <lineage>
        <taxon>Eukaryota</taxon>
        <taxon>Metazoa</taxon>
        <taxon>Ecdysozoa</taxon>
        <taxon>Nematoda</taxon>
        <taxon>Chromadorea</taxon>
        <taxon>Rhabditida</taxon>
        <taxon>Rhabditina</taxon>
        <taxon>Rhabditomorpha</taxon>
        <taxon>Strongyloidea</taxon>
        <taxon>Strongylidae</taxon>
        <taxon>Oesophagostomum</taxon>
    </lineage>
</organism>
<evidence type="ECO:0000256" key="1">
    <source>
        <dbReference type="SAM" id="SignalP"/>
    </source>
</evidence>
<evidence type="ECO:0000313" key="3">
    <source>
        <dbReference type="Proteomes" id="UP000053660"/>
    </source>
</evidence>
<keyword evidence="3" id="KW-1185">Reference proteome</keyword>
<keyword evidence="1" id="KW-0732">Signal</keyword>
<dbReference type="OrthoDB" id="5893110at2759"/>